<comment type="caution">
    <text evidence="1">The sequence shown here is derived from an EMBL/GenBank/DDBJ whole genome shotgun (WGS) entry which is preliminary data.</text>
</comment>
<reference evidence="1 2" key="1">
    <citation type="submission" date="2024-04" db="EMBL/GenBank/DDBJ databases">
        <title>Phyllosticta paracitricarpa is synonymous to the EU quarantine fungus P. citricarpa based on phylogenomic analyses.</title>
        <authorList>
            <consortium name="Lawrence Berkeley National Laboratory"/>
            <person name="Van Ingen-Buijs V.A."/>
            <person name="Van Westerhoven A.C."/>
            <person name="Haridas S."/>
            <person name="Skiadas P."/>
            <person name="Martin F."/>
            <person name="Groenewald J.Z."/>
            <person name="Crous P.W."/>
            <person name="Seidl M.F."/>
        </authorList>
    </citation>
    <scope>NUCLEOTIDE SEQUENCE [LARGE SCALE GENOMIC DNA]</scope>
    <source>
        <strain evidence="1 2">CBS 123374</strain>
    </source>
</reference>
<gene>
    <name evidence="1" type="ORF">HDK90DRAFT_507312</name>
</gene>
<organism evidence="1 2">
    <name type="scientific">Phyllosticta capitalensis</name>
    <dbReference type="NCBI Taxonomy" id="121624"/>
    <lineage>
        <taxon>Eukaryota</taxon>
        <taxon>Fungi</taxon>
        <taxon>Dikarya</taxon>
        <taxon>Ascomycota</taxon>
        <taxon>Pezizomycotina</taxon>
        <taxon>Dothideomycetes</taxon>
        <taxon>Dothideomycetes incertae sedis</taxon>
        <taxon>Botryosphaeriales</taxon>
        <taxon>Phyllostictaceae</taxon>
        <taxon>Phyllosticta</taxon>
    </lineage>
</organism>
<dbReference type="Proteomes" id="UP001492380">
    <property type="component" value="Unassembled WGS sequence"/>
</dbReference>
<protein>
    <submittedName>
        <fullName evidence="1">Uncharacterized protein</fullName>
    </submittedName>
</protein>
<evidence type="ECO:0000313" key="1">
    <source>
        <dbReference type="EMBL" id="KAK8243472.1"/>
    </source>
</evidence>
<keyword evidence="2" id="KW-1185">Reference proteome</keyword>
<name>A0ABR1YXN4_9PEZI</name>
<dbReference type="EMBL" id="JBBWRZ010000002">
    <property type="protein sequence ID" value="KAK8243472.1"/>
    <property type="molecule type" value="Genomic_DNA"/>
</dbReference>
<evidence type="ECO:0000313" key="2">
    <source>
        <dbReference type="Proteomes" id="UP001492380"/>
    </source>
</evidence>
<proteinExistence type="predicted"/>
<accession>A0ABR1YXN4</accession>
<sequence>MAKGARLVHGIRHANFARPTKFTFDFTRTPGWRYEGGLRPPPHTGQLWPPKRLKEAREWAPIAQLPAIVAAVEGEGGSGGEGEGEGWLSRARSRIAKCITFGLPPDKMADLADVVEVLGTEWRTLSFAPYGFSVAFDRPVSMNVRSSHPIMQTNPPVRRFEPSFYYQLLDMTRLLWLRAIPDADGGDRRQQQQWKSMGFPNSLYKVEANELRVDLFDQRGPTGNLTVFHRLRPGFVRADGTMHNSFDIDSQVLSAAQERVVAKATGNFSMVVKRQGGEELEGFDRYFAHQLLKKMEDQESARKQAQKGQRWLEQKLKELESSSWNAEGAVEDLGTAAKA</sequence>